<dbReference type="Gene3D" id="3.30.1360.120">
    <property type="entry name" value="Probable tRNA modification gtpase trme, domain 1"/>
    <property type="match status" value="1"/>
</dbReference>
<dbReference type="SUPFAM" id="SSF103025">
    <property type="entry name" value="Folate-binding domain"/>
    <property type="match status" value="1"/>
</dbReference>
<evidence type="ECO:0000313" key="2">
    <source>
        <dbReference type="Proteomes" id="UP000612855"/>
    </source>
</evidence>
<gene>
    <name evidence="1" type="ORF">GCM10011360_16390</name>
</gene>
<organism evidence="1 2">
    <name type="scientific">Primorskyibacter flagellatus</name>
    <dbReference type="NCBI Taxonomy" id="1387277"/>
    <lineage>
        <taxon>Bacteria</taxon>
        <taxon>Pseudomonadati</taxon>
        <taxon>Pseudomonadota</taxon>
        <taxon>Alphaproteobacteria</taxon>
        <taxon>Rhodobacterales</taxon>
        <taxon>Roseobacteraceae</taxon>
        <taxon>Primorskyibacter</taxon>
    </lineage>
</organism>
<dbReference type="Pfam" id="PF04268">
    <property type="entry name" value="SoxG"/>
    <property type="match status" value="1"/>
</dbReference>
<proteinExistence type="predicted"/>
<dbReference type="InterPro" id="IPR027266">
    <property type="entry name" value="TrmE/GcvT-like"/>
</dbReference>
<dbReference type="Proteomes" id="UP000612855">
    <property type="component" value="Unassembled WGS sequence"/>
</dbReference>
<dbReference type="RefSeq" id="WP_229737481.1">
    <property type="nucleotide sequence ID" value="NZ_BMFJ01000001.1"/>
</dbReference>
<dbReference type="InterPro" id="IPR007375">
    <property type="entry name" value="SoxG"/>
</dbReference>
<evidence type="ECO:0008006" key="3">
    <source>
        <dbReference type="Google" id="ProtNLM"/>
    </source>
</evidence>
<dbReference type="EMBL" id="BMFJ01000001">
    <property type="protein sequence ID" value="GGE28971.1"/>
    <property type="molecule type" value="Genomic_DNA"/>
</dbReference>
<protein>
    <recommendedName>
        <fullName evidence="3">Sarcosine oxidase subunit gamma</fullName>
    </recommendedName>
</protein>
<sequence>MGKLSLAASAPLTGALPVRNGGMTLTLADPGPLTSVAPFAGQGPAVSAALKAATGLALPPTGQRVVSGDVALQWFGRDLWLLSGTEAPEMPAALTDQSDSWVALDLTGPRAAEVMARLVPVDLRDAAFPEGAAVRTELHTMMVAVARTGPETLRIMGFRSMAGTLVHAVSEAMETVVGM</sequence>
<name>A0A917A6W8_9RHOB</name>
<keyword evidence="2" id="KW-1185">Reference proteome</keyword>
<accession>A0A917A6W8</accession>
<dbReference type="AlphaFoldDB" id="A0A917A6W8"/>
<evidence type="ECO:0000313" key="1">
    <source>
        <dbReference type="EMBL" id="GGE28971.1"/>
    </source>
</evidence>
<comment type="caution">
    <text evidence="1">The sequence shown here is derived from an EMBL/GenBank/DDBJ whole genome shotgun (WGS) entry which is preliminary data.</text>
</comment>
<reference evidence="2" key="1">
    <citation type="journal article" date="2019" name="Int. J. Syst. Evol. Microbiol.">
        <title>The Global Catalogue of Microorganisms (GCM) 10K type strain sequencing project: providing services to taxonomists for standard genome sequencing and annotation.</title>
        <authorList>
            <consortium name="The Broad Institute Genomics Platform"/>
            <consortium name="The Broad Institute Genome Sequencing Center for Infectious Disease"/>
            <person name="Wu L."/>
            <person name="Ma J."/>
        </authorList>
    </citation>
    <scope>NUCLEOTIDE SEQUENCE [LARGE SCALE GENOMIC DNA]</scope>
    <source>
        <strain evidence="2">CGMCC 1.12664</strain>
    </source>
</reference>